<evidence type="ECO:0000313" key="2">
    <source>
        <dbReference type="EMBL" id="GAA0319916.1"/>
    </source>
</evidence>
<dbReference type="InterPro" id="IPR014710">
    <property type="entry name" value="RmlC-like_jellyroll"/>
</dbReference>
<dbReference type="PROSITE" id="PS50042">
    <property type="entry name" value="CNMP_BINDING_3"/>
    <property type="match status" value="1"/>
</dbReference>
<evidence type="ECO:0000313" key="3">
    <source>
        <dbReference type="Proteomes" id="UP001501822"/>
    </source>
</evidence>
<dbReference type="InterPro" id="IPR000595">
    <property type="entry name" value="cNMP-bd_dom"/>
</dbReference>
<dbReference type="PANTHER" id="PTHR24567">
    <property type="entry name" value="CRP FAMILY TRANSCRIPTIONAL REGULATORY PROTEIN"/>
    <property type="match status" value="1"/>
</dbReference>
<proteinExistence type="predicted"/>
<comment type="caution">
    <text evidence="2">The sequence shown here is derived from an EMBL/GenBank/DDBJ whole genome shotgun (WGS) entry which is preliminary data.</text>
</comment>
<dbReference type="EMBL" id="BAAABM010000007">
    <property type="protein sequence ID" value="GAA0319916.1"/>
    <property type="molecule type" value="Genomic_DNA"/>
</dbReference>
<feature type="domain" description="Cyclic nucleotide-binding" evidence="1">
    <location>
        <begin position="18"/>
        <end position="118"/>
    </location>
</feature>
<name>A0ABN0VXP2_9ACTN</name>
<dbReference type="SUPFAM" id="SSF51206">
    <property type="entry name" value="cAMP-binding domain-like"/>
    <property type="match status" value="1"/>
</dbReference>
<dbReference type="RefSeq" id="WP_252800249.1">
    <property type="nucleotide sequence ID" value="NZ_BAAABM010000007.1"/>
</dbReference>
<dbReference type="CDD" id="cd00038">
    <property type="entry name" value="CAP_ED"/>
    <property type="match status" value="1"/>
</dbReference>
<dbReference type="Pfam" id="PF00027">
    <property type="entry name" value="cNMP_binding"/>
    <property type="match status" value="1"/>
</dbReference>
<evidence type="ECO:0000259" key="1">
    <source>
        <dbReference type="PROSITE" id="PS50042"/>
    </source>
</evidence>
<keyword evidence="3" id="KW-1185">Reference proteome</keyword>
<dbReference type="InterPro" id="IPR050397">
    <property type="entry name" value="Env_Response_Regulators"/>
</dbReference>
<dbReference type="Proteomes" id="UP001501822">
    <property type="component" value="Unassembled WGS sequence"/>
</dbReference>
<reference evidence="2 3" key="1">
    <citation type="journal article" date="2019" name="Int. J. Syst. Evol. Microbiol.">
        <title>The Global Catalogue of Microorganisms (GCM) 10K type strain sequencing project: providing services to taxonomists for standard genome sequencing and annotation.</title>
        <authorList>
            <consortium name="The Broad Institute Genomics Platform"/>
            <consortium name="The Broad Institute Genome Sequencing Center for Infectious Disease"/>
            <person name="Wu L."/>
            <person name="Ma J."/>
        </authorList>
    </citation>
    <scope>NUCLEOTIDE SEQUENCE [LARGE SCALE GENOMIC DNA]</scope>
    <source>
        <strain evidence="2 3">JCM 3146</strain>
    </source>
</reference>
<dbReference type="SMART" id="SM00100">
    <property type="entry name" value="cNMP"/>
    <property type="match status" value="1"/>
</dbReference>
<dbReference type="PANTHER" id="PTHR24567:SF74">
    <property type="entry name" value="HTH-TYPE TRANSCRIPTIONAL REGULATOR ARCR"/>
    <property type="match status" value="1"/>
</dbReference>
<gene>
    <name evidence="2" type="ORF">GCM10010151_07020</name>
</gene>
<accession>A0ABN0VXP2</accession>
<sequence>MGERTTAVPRSALAAHAFARGLPEDQVDRLAEVARYVQVPAGHRLFEEGRSADRFWLIQAGRVTLDLHIPGRGPVIVETLGRGTVLGWSWLFPPYAWRFGALAAEPVRAIALDARAVRVMCAEDPALGYELTRRFAAVMLDRLQNTRMRLLDLYGAPWGRDG</sequence>
<dbReference type="Gene3D" id="2.60.120.10">
    <property type="entry name" value="Jelly Rolls"/>
    <property type="match status" value="1"/>
</dbReference>
<dbReference type="InterPro" id="IPR018490">
    <property type="entry name" value="cNMP-bd_dom_sf"/>
</dbReference>
<organism evidence="2 3">
    <name type="scientific">Actinoallomurus spadix</name>
    <dbReference type="NCBI Taxonomy" id="79912"/>
    <lineage>
        <taxon>Bacteria</taxon>
        <taxon>Bacillati</taxon>
        <taxon>Actinomycetota</taxon>
        <taxon>Actinomycetes</taxon>
        <taxon>Streptosporangiales</taxon>
        <taxon>Thermomonosporaceae</taxon>
        <taxon>Actinoallomurus</taxon>
    </lineage>
</organism>
<protein>
    <submittedName>
        <fullName evidence="2">Cyclic nucleotide-binding domain-containing protein</fullName>
    </submittedName>
</protein>